<dbReference type="SUPFAM" id="SSF49764">
    <property type="entry name" value="HSP20-like chaperones"/>
    <property type="match status" value="1"/>
</dbReference>
<gene>
    <name evidence="4" type="ORF">ACFPTR_11420</name>
</gene>
<dbReference type="InterPro" id="IPR002068">
    <property type="entry name" value="A-crystallin/Hsp20_dom"/>
</dbReference>
<comment type="similarity">
    <text evidence="1 2">Belongs to the small heat shock protein (HSP20) family.</text>
</comment>
<accession>A0ABW0UBY6</accession>
<dbReference type="PROSITE" id="PS01031">
    <property type="entry name" value="SHSP"/>
    <property type="match status" value="1"/>
</dbReference>
<feature type="domain" description="SHSP" evidence="3">
    <location>
        <begin position="31"/>
        <end position="147"/>
    </location>
</feature>
<evidence type="ECO:0000256" key="2">
    <source>
        <dbReference type="RuleBase" id="RU003616"/>
    </source>
</evidence>
<organism evidence="4 5">
    <name type="scientific">Aliibacillus thermotolerans</name>
    <dbReference type="NCBI Taxonomy" id="1834418"/>
    <lineage>
        <taxon>Bacteria</taxon>
        <taxon>Bacillati</taxon>
        <taxon>Bacillota</taxon>
        <taxon>Bacilli</taxon>
        <taxon>Bacillales</taxon>
        <taxon>Bacillaceae</taxon>
        <taxon>Aliibacillus</taxon>
    </lineage>
</organism>
<comment type="caution">
    <text evidence="4">The sequence shown here is derived from an EMBL/GenBank/DDBJ whole genome shotgun (WGS) entry which is preliminary data.</text>
</comment>
<evidence type="ECO:0000259" key="3">
    <source>
        <dbReference type="PROSITE" id="PS01031"/>
    </source>
</evidence>
<dbReference type="Gene3D" id="2.60.40.790">
    <property type="match status" value="1"/>
</dbReference>
<dbReference type="InterPro" id="IPR008978">
    <property type="entry name" value="HSP20-like_chaperone"/>
</dbReference>
<evidence type="ECO:0000256" key="1">
    <source>
        <dbReference type="PROSITE-ProRule" id="PRU00285"/>
    </source>
</evidence>
<name>A0ABW0UBY6_9BACI</name>
<dbReference type="Pfam" id="PF00011">
    <property type="entry name" value="HSP20"/>
    <property type="match status" value="1"/>
</dbReference>
<sequence length="147" mass="17536">MNKKDDHHKSFLHVFQEMEQFIDESFRRFHSLLERQIFPVEIKDQGENIEVAILLQDIQPEQIQLEIIGHHLRISIHDDAIYEQKNDKNHMTIKQRAFQKRERIIPFPFPISANKTTATLDKDHLVIIIPKQENKQIIPVNKIKELD</sequence>
<dbReference type="RefSeq" id="WP_270897186.1">
    <property type="nucleotide sequence ID" value="NZ_JBHSPF010000059.1"/>
</dbReference>
<evidence type="ECO:0000313" key="5">
    <source>
        <dbReference type="Proteomes" id="UP001596143"/>
    </source>
</evidence>
<reference evidence="5" key="1">
    <citation type="journal article" date="2019" name="Int. J. Syst. Evol. Microbiol.">
        <title>The Global Catalogue of Microorganisms (GCM) 10K type strain sequencing project: providing services to taxonomists for standard genome sequencing and annotation.</title>
        <authorList>
            <consortium name="The Broad Institute Genomics Platform"/>
            <consortium name="The Broad Institute Genome Sequencing Center for Infectious Disease"/>
            <person name="Wu L."/>
            <person name="Ma J."/>
        </authorList>
    </citation>
    <scope>NUCLEOTIDE SEQUENCE [LARGE SCALE GENOMIC DNA]</scope>
    <source>
        <strain evidence="5">CGMCC 1.15790</strain>
    </source>
</reference>
<keyword evidence="5" id="KW-1185">Reference proteome</keyword>
<dbReference type="Proteomes" id="UP001596143">
    <property type="component" value="Unassembled WGS sequence"/>
</dbReference>
<dbReference type="EMBL" id="JBHSPF010000059">
    <property type="protein sequence ID" value="MFC5629461.1"/>
    <property type="molecule type" value="Genomic_DNA"/>
</dbReference>
<protein>
    <submittedName>
        <fullName evidence="4">Hsp20/alpha crystallin family protein</fullName>
    </submittedName>
</protein>
<dbReference type="CDD" id="cd06464">
    <property type="entry name" value="ACD_sHsps-like"/>
    <property type="match status" value="1"/>
</dbReference>
<proteinExistence type="inferred from homology"/>
<evidence type="ECO:0000313" key="4">
    <source>
        <dbReference type="EMBL" id="MFC5629461.1"/>
    </source>
</evidence>